<name>A0A0D0B7C2_9AGAM</name>
<dbReference type="AlphaFoldDB" id="A0A0D0B7C2"/>
<evidence type="ECO:0000313" key="3">
    <source>
        <dbReference type="Proteomes" id="UP000054485"/>
    </source>
</evidence>
<proteinExistence type="predicted"/>
<feature type="transmembrane region" description="Helical" evidence="1">
    <location>
        <begin position="107"/>
        <end position="125"/>
    </location>
</feature>
<keyword evidence="1" id="KW-0472">Membrane</keyword>
<dbReference type="InParanoid" id="A0A0D0B7C2"/>
<dbReference type="HOGENOM" id="CLU_1031246_0_0_1"/>
<reference evidence="3" key="2">
    <citation type="submission" date="2015-01" db="EMBL/GenBank/DDBJ databases">
        <title>Evolutionary Origins and Diversification of the Mycorrhizal Mutualists.</title>
        <authorList>
            <consortium name="DOE Joint Genome Institute"/>
            <consortium name="Mycorrhizal Genomics Consortium"/>
            <person name="Kohler A."/>
            <person name="Kuo A."/>
            <person name="Nagy L.G."/>
            <person name="Floudas D."/>
            <person name="Copeland A."/>
            <person name="Barry K.W."/>
            <person name="Cichocki N."/>
            <person name="Veneault-Fourrey C."/>
            <person name="LaButti K."/>
            <person name="Lindquist E.A."/>
            <person name="Lipzen A."/>
            <person name="Lundell T."/>
            <person name="Morin E."/>
            <person name="Murat C."/>
            <person name="Riley R."/>
            <person name="Ohm R."/>
            <person name="Sun H."/>
            <person name="Tunlid A."/>
            <person name="Henrissat B."/>
            <person name="Grigoriev I.V."/>
            <person name="Hibbett D.S."/>
            <person name="Martin F."/>
        </authorList>
    </citation>
    <scope>NUCLEOTIDE SEQUENCE [LARGE SCALE GENOMIC DNA]</scope>
    <source>
        <strain evidence="3">UH-Slu-Lm8-n1</strain>
    </source>
</reference>
<protein>
    <submittedName>
        <fullName evidence="2">Uncharacterized protein</fullName>
    </submittedName>
</protein>
<accession>A0A0D0B7C2</accession>
<organism evidence="2 3">
    <name type="scientific">Suillus luteus UH-Slu-Lm8-n1</name>
    <dbReference type="NCBI Taxonomy" id="930992"/>
    <lineage>
        <taxon>Eukaryota</taxon>
        <taxon>Fungi</taxon>
        <taxon>Dikarya</taxon>
        <taxon>Basidiomycota</taxon>
        <taxon>Agaricomycotina</taxon>
        <taxon>Agaricomycetes</taxon>
        <taxon>Agaricomycetidae</taxon>
        <taxon>Boletales</taxon>
        <taxon>Suillineae</taxon>
        <taxon>Suillaceae</taxon>
        <taxon>Suillus</taxon>
    </lineage>
</organism>
<keyword evidence="1" id="KW-0812">Transmembrane</keyword>
<gene>
    <name evidence="2" type="ORF">CY34DRAFT_151291</name>
</gene>
<reference evidence="2 3" key="1">
    <citation type="submission" date="2014-04" db="EMBL/GenBank/DDBJ databases">
        <authorList>
            <consortium name="DOE Joint Genome Institute"/>
            <person name="Kuo A."/>
            <person name="Ruytinx J."/>
            <person name="Rineau F."/>
            <person name="Colpaert J."/>
            <person name="Kohler A."/>
            <person name="Nagy L.G."/>
            <person name="Floudas D."/>
            <person name="Copeland A."/>
            <person name="Barry K.W."/>
            <person name="Cichocki N."/>
            <person name="Veneault-Fourrey C."/>
            <person name="LaButti K."/>
            <person name="Lindquist E.A."/>
            <person name="Lipzen A."/>
            <person name="Lundell T."/>
            <person name="Morin E."/>
            <person name="Murat C."/>
            <person name="Sun H."/>
            <person name="Tunlid A."/>
            <person name="Henrissat B."/>
            <person name="Grigoriev I.V."/>
            <person name="Hibbett D.S."/>
            <person name="Martin F."/>
            <person name="Nordberg H.P."/>
            <person name="Cantor M.N."/>
            <person name="Hua S.X."/>
        </authorList>
    </citation>
    <scope>NUCLEOTIDE SEQUENCE [LARGE SCALE GENOMIC DNA]</scope>
    <source>
        <strain evidence="2 3">UH-Slu-Lm8-n1</strain>
    </source>
</reference>
<evidence type="ECO:0000256" key="1">
    <source>
        <dbReference type="SAM" id="Phobius"/>
    </source>
</evidence>
<dbReference type="OrthoDB" id="10541728at2759"/>
<sequence length="270" mass="30387">MYSYWLVHVPVKYLPIPPVFRLLSDTDHLPLGTTVIDANGQCTQYYHGGSLTGHRRMYGPSFIWPSPSTDDFEIFYGLTYLAQHVIAWSDALSFDLLTLGLVSITNIYVRTYLILCFALTVMLTTSMRTTLHSENAGMNDAFEYRGQCFINSLQVDLRPSDLKVPFSSLSAHRPAYLISLSCSFHDKGEPRPGVHAIYSFSFTVAQIDKLSQTNELSAIGAAHFANISFSYVCSDSRTPRTRRTNCVSNLYYILLYLRTEHGGLHCKHSG</sequence>
<keyword evidence="3" id="KW-1185">Reference proteome</keyword>
<dbReference type="Proteomes" id="UP000054485">
    <property type="component" value="Unassembled WGS sequence"/>
</dbReference>
<dbReference type="EMBL" id="KN835241">
    <property type="protein sequence ID" value="KIK42342.1"/>
    <property type="molecule type" value="Genomic_DNA"/>
</dbReference>
<evidence type="ECO:0000313" key="2">
    <source>
        <dbReference type="EMBL" id="KIK42342.1"/>
    </source>
</evidence>
<keyword evidence="1" id="KW-1133">Transmembrane helix</keyword>